<dbReference type="AlphaFoldDB" id="A0A9D3UFQ9"/>
<evidence type="ECO:0000313" key="2">
    <source>
        <dbReference type="Proteomes" id="UP000828251"/>
    </source>
</evidence>
<comment type="caution">
    <text evidence="1">The sequence shown here is derived from an EMBL/GenBank/DDBJ whole genome shotgun (WGS) entry which is preliminary data.</text>
</comment>
<sequence>METEVFDFMSLKEISMVASSGHSEEGSGKVPTRNRLMALAPRFKQRKVSAVWDFSLGYGRVVKPQSINLNK</sequence>
<proteinExistence type="predicted"/>
<name>A0A9D3UFQ9_9ROSI</name>
<protein>
    <submittedName>
        <fullName evidence="1">Uncharacterized protein</fullName>
    </submittedName>
</protein>
<reference evidence="1 2" key="1">
    <citation type="journal article" date="2021" name="Plant Biotechnol. J.">
        <title>Multi-omics assisted identification of the key and species-specific regulatory components of drought-tolerant mechanisms in Gossypium stocksii.</title>
        <authorList>
            <person name="Yu D."/>
            <person name="Ke L."/>
            <person name="Zhang D."/>
            <person name="Wu Y."/>
            <person name="Sun Y."/>
            <person name="Mei J."/>
            <person name="Sun J."/>
            <person name="Sun Y."/>
        </authorList>
    </citation>
    <scope>NUCLEOTIDE SEQUENCE [LARGE SCALE GENOMIC DNA]</scope>
    <source>
        <strain evidence="2">cv. E1</strain>
        <tissue evidence="1">Leaf</tissue>
    </source>
</reference>
<evidence type="ECO:0000313" key="1">
    <source>
        <dbReference type="EMBL" id="KAH1039827.1"/>
    </source>
</evidence>
<dbReference type="Proteomes" id="UP000828251">
    <property type="component" value="Unassembled WGS sequence"/>
</dbReference>
<dbReference type="EMBL" id="JAIQCV010000012">
    <property type="protein sequence ID" value="KAH1039827.1"/>
    <property type="molecule type" value="Genomic_DNA"/>
</dbReference>
<keyword evidence="2" id="KW-1185">Reference proteome</keyword>
<organism evidence="1 2">
    <name type="scientific">Gossypium stocksii</name>
    <dbReference type="NCBI Taxonomy" id="47602"/>
    <lineage>
        <taxon>Eukaryota</taxon>
        <taxon>Viridiplantae</taxon>
        <taxon>Streptophyta</taxon>
        <taxon>Embryophyta</taxon>
        <taxon>Tracheophyta</taxon>
        <taxon>Spermatophyta</taxon>
        <taxon>Magnoliopsida</taxon>
        <taxon>eudicotyledons</taxon>
        <taxon>Gunneridae</taxon>
        <taxon>Pentapetalae</taxon>
        <taxon>rosids</taxon>
        <taxon>malvids</taxon>
        <taxon>Malvales</taxon>
        <taxon>Malvaceae</taxon>
        <taxon>Malvoideae</taxon>
        <taxon>Gossypium</taxon>
    </lineage>
</organism>
<accession>A0A9D3UFQ9</accession>
<gene>
    <name evidence="1" type="ORF">J1N35_041570</name>
</gene>